<gene>
    <name evidence="3" type="primary">Hypp1453</name>
    <name evidence="3" type="ORF">BLAG_LOCUS14241</name>
</gene>
<dbReference type="Pfam" id="PF04749">
    <property type="entry name" value="PLAC8"/>
    <property type="match status" value="1"/>
</dbReference>
<proteinExistence type="inferred from homology"/>
<reference evidence="3" key="1">
    <citation type="submission" date="2022-01" db="EMBL/GenBank/DDBJ databases">
        <authorList>
            <person name="Braso-Vives M."/>
        </authorList>
    </citation>
    <scope>NUCLEOTIDE SEQUENCE</scope>
</reference>
<evidence type="ECO:0000256" key="1">
    <source>
        <dbReference type="ARBA" id="ARBA00009024"/>
    </source>
</evidence>
<feature type="transmembrane region" description="Helical" evidence="2">
    <location>
        <begin position="12"/>
        <end position="31"/>
    </location>
</feature>
<sequence length="109" mass="11798">MSREWNHGLLGCFDNIGLCLITYLAPCYTAGKNAEAVGEDCLVCGVLTLVPLVGAWFRAQIRGKIREQKSIEGSLVTDLLLHLCCPCCALAQEGQEVGTDIPTVSMVRE</sequence>
<dbReference type="OrthoDB" id="1045822at2759"/>
<keyword evidence="2" id="KW-0812">Transmembrane</keyword>
<feature type="transmembrane region" description="Helical" evidence="2">
    <location>
        <begin position="37"/>
        <end position="57"/>
    </location>
</feature>
<keyword evidence="4" id="KW-1185">Reference proteome</keyword>
<dbReference type="Proteomes" id="UP000838412">
    <property type="component" value="Chromosome 2"/>
</dbReference>
<dbReference type="AlphaFoldDB" id="A0A8J9ZJF0"/>
<organism evidence="3 4">
    <name type="scientific">Branchiostoma lanceolatum</name>
    <name type="common">Common lancelet</name>
    <name type="synonym">Amphioxus lanceolatum</name>
    <dbReference type="NCBI Taxonomy" id="7740"/>
    <lineage>
        <taxon>Eukaryota</taxon>
        <taxon>Metazoa</taxon>
        <taxon>Chordata</taxon>
        <taxon>Cephalochordata</taxon>
        <taxon>Leptocardii</taxon>
        <taxon>Amphioxiformes</taxon>
        <taxon>Branchiostomatidae</taxon>
        <taxon>Branchiostoma</taxon>
    </lineage>
</organism>
<dbReference type="PANTHER" id="PTHR15907">
    <property type="entry name" value="DUF614 FAMILY PROTEIN-RELATED"/>
    <property type="match status" value="1"/>
</dbReference>
<evidence type="ECO:0000256" key="2">
    <source>
        <dbReference type="SAM" id="Phobius"/>
    </source>
</evidence>
<keyword evidence="2" id="KW-1133">Transmembrane helix</keyword>
<dbReference type="OMA" id="TYLAPCY"/>
<evidence type="ECO:0000313" key="4">
    <source>
        <dbReference type="Proteomes" id="UP000838412"/>
    </source>
</evidence>
<dbReference type="NCBIfam" id="TIGR01571">
    <property type="entry name" value="A_thal_Cys_rich"/>
    <property type="match status" value="1"/>
</dbReference>
<dbReference type="InterPro" id="IPR006461">
    <property type="entry name" value="PLAC_motif_containing"/>
</dbReference>
<keyword evidence="2" id="KW-0472">Membrane</keyword>
<evidence type="ECO:0000313" key="3">
    <source>
        <dbReference type="EMBL" id="CAH1255063.1"/>
    </source>
</evidence>
<dbReference type="EMBL" id="OV696687">
    <property type="protein sequence ID" value="CAH1255063.1"/>
    <property type="molecule type" value="Genomic_DNA"/>
</dbReference>
<name>A0A8J9ZJF0_BRALA</name>
<comment type="similarity">
    <text evidence="1">Belongs to the cornifelin family.</text>
</comment>
<protein>
    <submittedName>
        <fullName evidence="3">Hypp1453 protein</fullName>
    </submittedName>
</protein>
<accession>A0A8J9ZJF0</accession>